<feature type="region of interest" description="Disordered" evidence="1">
    <location>
        <begin position="852"/>
        <end position="871"/>
    </location>
</feature>
<gene>
    <name evidence="3" type="ORF">NESG_01318</name>
</gene>
<name>A0A086J234_NEMA1</name>
<evidence type="ECO:0000313" key="3">
    <source>
        <dbReference type="EMBL" id="KFG26202.1"/>
    </source>
</evidence>
<feature type="compositionally biased region" description="Basic and acidic residues" evidence="1">
    <location>
        <begin position="817"/>
        <end position="828"/>
    </location>
</feature>
<dbReference type="RefSeq" id="XP_052904757.1">
    <property type="nucleotide sequence ID" value="XM_053048952.1"/>
</dbReference>
<keyword evidence="4" id="KW-1185">Reference proteome</keyword>
<keyword evidence="2" id="KW-0732">Signal</keyword>
<comment type="caution">
    <text evidence="3">The sequence shown here is derived from an EMBL/GenBank/DDBJ whole genome shotgun (WGS) entry which is preliminary data.</text>
</comment>
<reference evidence="3 4" key="1">
    <citation type="journal article" date="2014" name="Genome Announc.">
        <title>Genome Sequence of the Microsporidian Species Nematocida sp1 Strain ERTm6 (ATCC PRA-372).</title>
        <authorList>
            <person name="Bakowski M.A."/>
            <person name="Priest M."/>
            <person name="Young S."/>
            <person name="Cuomo C.A."/>
            <person name="Troemel E.R."/>
        </authorList>
    </citation>
    <scope>NUCLEOTIDE SEQUENCE [LARGE SCALE GENOMIC DNA]</scope>
    <source>
        <strain evidence="3 4">ERTm6</strain>
    </source>
</reference>
<accession>A0A086J234</accession>
<feature type="signal peptide" evidence="2">
    <location>
        <begin position="1"/>
        <end position="19"/>
    </location>
</feature>
<feature type="region of interest" description="Disordered" evidence="1">
    <location>
        <begin position="795"/>
        <end position="828"/>
    </location>
</feature>
<organism evidence="3 4">
    <name type="scientific">Nematocida ausubeli (strain ATCC PRA-371 / ERTm2)</name>
    <name type="common">Nematode killer fungus</name>
    <dbReference type="NCBI Taxonomy" id="1913371"/>
    <lineage>
        <taxon>Eukaryota</taxon>
        <taxon>Fungi</taxon>
        <taxon>Fungi incertae sedis</taxon>
        <taxon>Microsporidia</taxon>
        <taxon>Nematocida</taxon>
    </lineage>
</organism>
<evidence type="ECO:0000256" key="2">
    <source>
        <dbReference type="SAM" id="SignalP"/>
    </source>
</evidence>
<proteinExistence type="predicted"/>
<dbReference type="AlphaFoldDB" id="A0A086J234"/>
<protein>
    <submittedName>
        <fullName evidence="3">Uncharacterized protein</fullName>
    </submittedName>
</protein>
<evidence type="ECO:0000256" key="1">
    <source>
        <dbReference type="SAM" id="MobiDB-lite"/>
    </source>
</evidence>
<feature type="chain" id="PRO_5001807784" evidence="2">
    <location>
        <begin position="20"/>
        <end position="871"/>
    </location>
</feature>
<evidence type="ECO:0000313" key="4">
    <source>
        <dbReference type="Proteomes" id="UP000054524"/>
    </source>
</evidence>
<sequence length="871" mass="101369">MRLDKIFTWFISIIMSTTALIQQQPMTTKPGALLNSKEDWSASTSNRTVLCPTNTMDVILGDSNVDYILDLNLMQIDDMYEYTKECNYKPFINMNMAPIVMSDPFKYFVIRQGSIYKELFDIDIETRRSMPKTSLWDYFKQKKYSCTRIGLKIETIQKEINRLELPKRKDLYKIRDTMLTLNTILKGMLMQEHKQIEDAIYSFQVYIKENHLELKSAYTRIKNEYDNYKFDQEKQSNAQIDIKNINFLKNSINTERKKNLKLEYLINSVYIQLYQINDFIANSGWVEKSMKTPKVVEYTNMLNNILGIYSSPNNYYYVVKKTDNLDKLLDVVNYLYVTYKDIIVQIDAELETRILAGYEHLNTNDVSFSSSTKQKWQHYIGFSKEILKKLILKYNNAINGIRTLLKVTRGKYQTEKKTIAEMLSHQFPLNQDVNKVKPTLDLHKTMNERPIIKYNKPANMEVRSRTADNIKRSIEKKILYGHMDWEYDNLLKSDFLLFKRYTIHNTKNYTLCYRHLIDMVNKYNIASDEVVNKNNPASHMYNLVPPNTPTLEEDIEYKKKKTNITLNMAMDMISTLREIKSHPATKNRDGIESDTDIQILNRLATVMSAVYIFDTPNPKSSVNWNLFLDSNLFEPTIHNNNNMFQQTVISNAQELVNLLQNITGISSKELNDSLSISVRTSKETEAALSATMNSTNTNYDIIYNNYFEAIIKLFLTMQTNIQKKLIYLGMLHTDYPISDPHISSHFFPGLYEKTISQNIKSMIDQYVLMNAKYKVISTMSSLCAADDVIDIDDESDYNYEDDSRPEENDNDYNSKAQENDRPEENGINRLELDLTALTIVKDTMDTYFEVKNGAAETDDGAPHQSANPDVG</sequence>
<dbReference type="HOGENOM" id="CLU_334963_0_0_1"/>
<dbReference type="EMBL" id="AKIJ01000003">
    <property type="protein sequence ID" value="KFG26202.1"/>
    <property type="molecule type" value="Genomic_DNA"/>
</dbReference>
<dbReference type="GeneID" id="77676291"/>
<dbReference type="Proteomes" id="UP000054524">
    <property type="component" value="Unassembled WGS sequence"/>
</dbReference>